<comment type="caution">
    <text evidence="1">The sequence shown here is derived from an EMBL/GenBank/DDBJ whole genome shotgun (WGS) entry which is preliminary data.</text>
</comment>
<reference evidence="1" key="1">
    <citation type="submission" date="2020-05" db="EMBL/GenBank/DDBJ databases">
        <title>Large-scale comparative analyses of tick genomes elucidate their genetic diversity and vector capacities.</title>
        <authorList>
            <person name="Jia N."/>
            <person name="Wang J."/>
            <person name="Shi W."/>
            <person name="Du L."/>
            <person name="Sun Y."/>
            <person name="Zhan W."/>
            <person name="Jiang J."/>
            <person name="Wang Q."/>
            <person name="Zhang B."/>
            <person name="Ji P."/>
            <person name="Sakyi L.B."/>
            <person name="Cui X."/>
            <person name="Yuan T."/>
            <person name="Jiang B."/>
            <person name="Yang W."/>
            <person name="Lam T.T.-Y."/>
            <person name="Chang Q."/>
            <person name="Ding S."/>
            <person name="Wang X."/>
            <person name="Zhu J."/>
            <person name="Ruan X."/>
            <person name="Zhao L."/>
            <person name="Wei J."/>
            <person name="Que T."/>
            <person name="Du C."/>
            <person name="Cheng J."/>
            <person name="Dai P."/>
            <person name="Han X."/>
            <person name="Huang E."/>
            <person name="Gao Y."/>
            <person name="Liu J."/>
            <person name="Shao H."/>
            <person name="Ye R."/>
            <person name="Li L."/>
            <person name="Wei W."/>
            <person name="Wang X."/>
            <person name="Wang C."/>
            <person name="Yang T."/>
            <person name="Huo Q."/>
            <person name="Li W."/>
            <person name="Guo W."/>
            <person name="Chen H."/>
            <person name="Zhou L."/>
            <person name="Ni X."/>
            <person name="Tian J."/>
            <person name="Zhou Y."/>
            <person name="Sheng Y."/>
            <person name="Liu T."/>
            <person name="Pan Y."/>
            <person name="Xia L."/>
            <person name="Li J."/>
            <person name="Zhao F."/>
            <person name="Cao W."/>
        </authorList>
    </citation>
    <scope>NUCLEOTIDE SEQUENCE</scope>
    <source>
        <strain evidence="1">Hyas-2018</strain>
    </source>
</reference>
<name>A0ACB7S4D5_HYAAI</name>
<protein>
    <submittedName>
        <fullName evidence="1">Uncharacterized protein</fullName>
    </submittedName>
</protein>
<gene>
    <name evidence="1" type="ORF">HPB50_005515</name>
</gene>
<dbReference type="Proteomes" id="UP000821845">
    <property type="component" value="Chromosome 5"/>
</dbReference>
<evidence type="ECO:0000313" key="1">
    <source>
        <dbReference type="EMBL" id="KAH6929743.1"/>
    </source>
</evidence>
<keyword evidence="2" id="KW-1185">Reference proteome</keyword>
<sequence length="226" mass="24344">MSDKEEYPLADSKVIVTSYSCGPLDAASCDMGSVAEEQLDVSHQNVMVTSESGEDGDVACGTQAVSQDSERHSEEFTDAIGCFESKGDEPPAEKGFGSYERIGEVHEEVTVPLDDHGGCRAASEREVGTIECLSPVGDTCGAGMIECHADDLVVREGSSQDDANGVYRSGEENSTRVLLLDFSVEQNEVMVPGTSFKSTNTYFRVSSLWKQQQAPTYPNTQNHPPT</sequence>
<accession>A0ACB7S4D5</accession>
<dbReference type="EMBL" id="CM023485">
    <property type="protein sequence ID" value="KAH6929743.1"/>
    <property type="molecule type" value="Genomic_DNA"/>
</dbReference>
<proteinExistence type="predicted"/>
<organism evidence="1 2">
    <name type="scientific">Hyalomma asiaticum</name>
    <name type="common">Tick</name>
    <dbReference type="NCBI Taxonomy" id="266040"/>
    <lineage>
        <taxon>Eukaryota</taxon>
        <taxon>Metazoa</taxon>
        <taxon>Ecdysozoa</taxon>
        <taxon>Arthropoda</taxon>
        <taxon>Chelicerata</taxon>
        <taxon>Arachnida</taxon>
        <taxon>Acari</taxon>
        <taxon>Parasitiformes</taxon>
        <taxon>Ixodida</taxon>
        <taxon>Ixodoidea</taxon>
        <taxon>Ixodidae</taxon>
        <taxon>Hyalomminae</taxon>
        <taxon>Hyalomma</taxon>
    </lineage>
</organism>
<evidence type="ECO:0000313" key="2">
    <source>
        <dbReference type="Proteomes" id="UP000821845"/>
    </source>
</evidence>